<evidence type="ECO:0000256" key="10">
    <source>
        <dbReference type="ARBA" id="ARBA00022737"/>
    </source>
</evidence>
<dbReference type="Pfam" id="PF07714">
    <property type="entry name" value="PK_Tyr_Ser-Thr"/>
    <property type="match status" value="1"/>
</dbReference>
<feature type="domain" description="Protein kinase" evidence="22">
    <location>
        <begin position="67"/>
        <end position="325"/>
    </location>
</feature>
<dbReference type="InterPro" id="IPR008271">
    <property type="entry name" value="Ser/Thr_kinase_AS"/>
</dbReference>
<evidence type="ECO:0000256" key="14">
    <source>
        <dbReference type="ARBA" id="ARBA00022989"/>
    </source>
</evidence>
<dbReference type="EC" id="2.7.11.1" evidence="2"/>
<evidence type="ECO:0000256" key="1">
    <source>
        <dbReference type="ARBA" id="ARBA00004162"/>
    </source>
</evidence>
<evidence type="ECO:0000256" key="15">
    <source>
        <dbReference type="ARBA" id="ARBA00023136"/>
    </source>
</evidence>
<name>M8CBD2_AEGTA</name>
<dbReference type="EnsemblPlants" id="EMT31453">
    <property type="protein sequence ID" value="EMT31453"/>
    <property type="gene ID" value="F775_14743"/>
</dbReference>
<dbReference type="PROSITE" id="PS50011">
    <property type="entry name" value="PROTEIN_KINASE_DOM"/>
    <property type="match status" value="1"/>
</dbReference>
<dbReference type="GO" id="GO:0004674">
    <property type="term" value="F:protein serine/threonine kinase activity"/>
    <property type="evidence" value="ECO:0007669"/>
    <property type="project" value="UniProtKB-KW"/>
</dbReference>
<dbReference type="Gene3D" id="3.30.200.20">
    <property type="entry name" value="Phosphorylase Kinase, domain 1"/>
    <property type="match status" value="1"/>
</dbReference>
<keyword evidence="10" id="KW-0677">Repeat</keyword>
<evidence type="ECO:0000256" key="19">
    <source>
        <dbReference type="ARBA" id="ARBA00048679"/>
    </source>
</evidence>
<evidence type="ECO:0000256" key="20">
    <source>
        <dbReference type="RuleBase" id="RU000304"/>
    </source>
</evidence>
<keyword evidence="16" id="KW-0675">Receptor</keyword>
<protein>
    <recommendedName>
        <fullName evidence="2">non-specific serine/threonine protein kinase</fullName>
        <ecNumber evidence="2">2.7.11.1</ecNumber>
    </recommendedName>
</protein>
<dbReference type="InterPro" id="IPR017441">
    <property type="entry name" value="Protein_kinase_ATP_BS"/>
</dbReference>
<evidence type="ECO:0000259" key="22">
    <source>
        <dbReference type="PROSITE" id="PS50011"/>
    </source>
</evidence>
<sequence>MASSLLIIILPGATIALGATAFCFYTWCLSIGKKLEKGKVEASIDLEDPVSHQLISHVDLVRATDNFSEDHMLGFGGFGKVFKGQLSSGLVVAIKVLDMRSKHSVKSFDTECRVFRMARHRNLIRVINTCSNMDFIALVLQYMPNGSLDMLLHHSEDGGRQFGFRERLGAMLDVSMAMEYLHHGYHEVVLHCDLKPSNVLFDEDMTAHVADFGIARLLQGEDSSTISSNMPGTIGYMSPEYGSYGKASRLSDVFSYGIMLLEVFTGRKPTDAMFVGELSLRRWVYQSFPSELTHVVDARLLQDSSSSCNLHASQQSTGYCIAPGLQRPQQSTSYCIAPGLQRPQQSTSCCIAPGLQHRQRSTNNKIALVSSDMWGGKGQAAGTPRRKEDLAKGVEFDGE</sequence>
<organism evidence="23">
    <name type="scientific">Aegilops tauschii</name>
    <name type="common">Tausch's goatgrass</name>
    <name type="synonym">Aegilops squarrosa</name>
    <dbReference type="NCBI Taxonomy" id="37682"/>
    <lineage>
        <taxon>Eukaryota</taxon>
        <taxon>Viridiplantae</taxon>
        <taxon>Streptophyta</taxon>
        <taxon>Embryophyta</taxon>
        <taxon>Tracheophyta</taxon>
        <taxon>Spermatophyta</taxon>
        <taxon>Magnoliopsida</taxon>
        <taxon>Liliopsida</taxon>
        <taxon>Poales</taxon>
        <taxon>Poaceae</taxon>
        <taxon>BOP clade</taxon>
        <taxon>Pooideae</taxon>
        <taxon>Triticodae</taxon>
        <taxon>Triticeae</taxon>
        <taxon>Triticinae</taxon>
        <taxon>Aegilops</taxon>
    </lineage>
</organism>
<keyword evidence="11 20" id="KW-0547">Nucleotide-binding</keyword>
<dbReference type="SMART" id="SM00220">
    <property type="entry name" value="S_TKc"/>
    <property type="match status" value="1"/>
</dbReference>
<keyword evidence="6" id="KW-0433">Leucine-rich repeat</keyword>
<dbReference type="GO" id="GO:0005886">
    <property type="term" value="C:plasma membrane"/>
    <property type="evidence" value="ECO:0007669"/>
    <property type="project" value="UniProtKB-SubCell"/>
</dbReference>
<evidence type="ECO:0000256" key="13">
    <source>
        <dbReference type="ARBA" id="ARBA00022840"/>
    </source>
</evidence>
<dbReference type="InterPro" id="IPR011009">
    <property type="entry name" value="Kinase-like_dom_sf"/>
</dbReference>
<feature type="region of interest" description="Disordered" evidence="21">
    <location>
        <begin position="374"/>
        <end position="399"/>
    </location>
</feature>
<evidence type="ECO:0000256" key="4">
    <source>
        <dbReference type="ARBA" id="ARBA00022527"/>
    </source>
</evidence>
<dbReference type="InterPro" id="IPR001245">
    <property type="entry name" value="Ser-Thr/Tyr_kinase_cat_dom"/>
</dbReference>
<dbReference type="Gene3D" id="1.10.510.10">
    <property type="entry name" value="Transferase(Phosphotransferase) domain 1"/>
    <property type="match status" value="1"/>
</dbReference>
<dbReference type="PROSITE" id="PS00107">
    <property type="entry name" value="PROTEIN_KINASE_ATP"/>
    <property type="match status" value="1"/>
</dbReference>
<proteinExistence type="inferred from homology"/>
<accession>M8CBD2</accession>
<evidence type="ECO:0000256" key="9">
    <source>
        <dbReference type="ARBA" id="ARBA00022729"/>
    </source>
</evidence>
<keyword evidence="5" id="KW-0597">Phosphoprotein</keyword>
<dbReference type="SUPFAM" id="SSF56112">
    <property type="entry name" value="Protein kinase-like (PK-like)"/>
    <property type="match status" value="1"/>
</dbReference>
<evidence type="ECO:0000256" key="3">
    <source>
        <dbReference type="ARBA" id="ARBA00022475"/>
    </source>
</evidence>
<comment type="catalytic activity">
    <reaction evidence="18">
        <text>L-threonyl-[protein] + ATP = O-phospho-L-threonyl-[protein] + ADP + H(+)</text>
        <dbReference type="Rhea" id="RHEA:46608"/>
        <dbReference type="Rhea" id="RHEA-COMP:11060"/>
        <dbReference type="Rhea" id="RHEA-COMP:11605"/>
        <dbReference type="ChEBI" id="CHEBI:15378"/>
        <dbReference type="ChEBI" id="CHEBI:30013"/>
        <dbReference type="ChEBI" id="CHEBI:30616"/>
        <dbReference type="ChEBI" id="CHEBI:61977"/>
        <dbReference type="ChEBI" id="CHEBI:456216"/>
        <dbReference type="EC" id="2.7.11.1"/>
    </reaction>
</comment>
<evidence type="ECO:0000256" key="11">
    <source>
        <dbReference type="ARBA" id="ARBA00022741"/>
    </source>
</evidence>
<evidence type="ECO:0000256" key="6">
    <source>
        <dbReference type="ARBA" id="ARBA00022614"/>
    </source>
</evidence>
<dbReference type="FunFam" id="1.10.510.10:FF:000358">
    <property type="entry name" value="Putative leucine-rich repeat receptor-like serine/threonine-protein kinase"/>
    <property type="match status" value="1"/>
</dbReference>
<evidence type="ECO:0000313" key="23">
    <source>
        <dbReference type="EnsemblPlants" id="EMT31453"/>
    </source>
</evidence>
<keyword evidence="13 20" id="KW-0067">ATP-binding</keyword>
<dbReference type="GO" id="GO:0005524">
    <property type="term" value="F:ATP binding"/>
    <property type="evidence" value="ECO:0007669"/>
    <property type="project" value="UniProtKB-UniRule"/>
</dbReference>
<keyword evidence="12" id="KW-0418">Kinase</keyword>
<keyword evidence="9" id="KW-0732">Signal</keyword>
<keyword evidence="8" id="KW-0812">Transmembrane</keyword>
<evidence type="ECO:0000256" key="7">
    <source>
        <dbReference type="ARBA" id="ARBA00022679"/>
    </source>
</evidence>
<reference evidence="23" key="1">
    <citation type="submission" date="2015-06" db="UniProtKB">
        <authorList>
            <consortium name="EnsemblPlants"/>
        </authorList>
    </citation>
    <scope>IDENTIFICATION</scope>
</reference>
<dbReference type="InterPro" id="IPR000719">
    <property type="entry name" value="Prot_kinase_dom"/>
</dbReference>
<evidence type="ECO:0000256" key="8">
    <source>
        <dbReference type="ARBA" id="ARBA00022692"/>
    </source>
</evidence>
<keyword evidence="17" id="KW-0325">Glycoprotein</keyword>
<evidence type="ECO:0000256" key="16">
    <source>
        <dbReference type="ARBA" id="ARBA00023170"/>
    </source>
</evidence>
<keyword evidence="4 20" id="KW-0723">Serine/threonine-protein kinase</keyword>
<feature type="compositionally biased region" description="Basic and acidic residues" evidence="21">
    <location>
        <begin position="385"/>
        <end position="399"/>
    </location>
</feature>
<dbReference type="PANTHER" id="PTHR48055:SF57">
    <property type="entry name" value="PROTEIN KINASE DOMAIN-CONTAINING PROTEIN"/>
    <property type="match status" value="1"/>
</dbReference>
<comment type="catalytic activity">
    <reaction evidence="19">
        <text>L-seryl-[protein] + ATP = O-phospho-L-seryl-[protein] + ADP + H(+)</text>
        <dbReference type="Rhea" id="RHEA:17989"/>
        <dbReference type="Rhea" id="RHEA-COMP:9863"/>
        <dbReference type="Rhea" id="RHEA-COMP:11604"/>
        <dbReference type="ChEBI" id="CHEBI:15378"/>
        <dbReference type="ChEBI" id="CHEBI:29999"/>
        <dbReference type="ChEBI" id="CHEBI:30616"/>
        <dbReference type="ChEBI" id="CHEBI:83421"/>
        <dbReference type="ChEBI" id="CHEBI:456216"/>
        <dbReference type="EC" id="2.7.11.1"/>
    </reaction>
</comment>
<evidence type="ECO:0000256" key="12">
    <source>
        <dbReference type="ARBA" id="ARBA00022777"/>
    </source>
</evidence>
<dbReference type="PANTHER" id="PTHR48055">
    <property type="entry name" value="LEUCINE-RICH REPEAT RECEPTOR PROTEIN KINASE EMS1"/>
    <property type="match status" value="1"/>
</dbReference>
<dbReference type="FunFam" id="3.30.200.20:FF:000661">
    <property type="entry name" value="Serine-threonine protein kinase plant-type"/>
    <property type="match status" value="1"/>
</dbReference>
<keyword evidence="3" id="KW-1003">Cell membrane</keyword>
<evidence type="ECO:0000256" key="5">
    <source>
        <dbReference type="ARBA" id="ARBA00022553"/>
    </source>
</evidence>
<evidence type="ECO:0000256" key="2">
    <source>
        <dbReference type="ARBA" id="ARBA00012513"/>
    </source>
</evidence>
<evidence type="ECO:0000256" key="21">
    <source>
        <dbReference type="SAM" id="MobiDB-lite"/>
    </source>
</evidence>
<keyword evidence="14" id="KW-1133">Transmembrane helix</keyword>
<dbReference type="AlphaFoldDB" id="M8CBD2"/>
<dbReference type="PROSITE" id="PS00108">
    <property type="entry name" value="PROTEIN_KINASE_ST"/>
    <property type="match status" value="1"/>
</dbReference>
<evidence type="ECO:0000256" key="17">
    <source>
        <dbReference type="ARBA" id="ARBA00023180"/>
    </source>
</evidence>
<keyword evidence="7" id="KW-0808">Transferase</keyword>
<dbReference type="InterPro" id="IPR051564">
    <property type="entry name" value="LRR_receptor-like_kinase"/>
</dbReference>
<evidence type="ECO:0000256" key="18">
    <source>
        <dbReference type="ARBA" id="ARBA00047899"/>
    </source>
</evidence>
<comment type="similarity">
    <text evidence="20">Belongs to the protein kinase superfamily.</text>
</comment>
<comment type="subcellular location">
    <subcellularLocation>
        <location evidence="1">Cell membrane</location>
        <topology evidence="1">Single-pass membrane protein</topology>
    </subcellularLocation>
</comment>
<keyword evidence="15" id="KW-0472">Membrane</keyword>